<gene>
    <name evidence="7" type="ORF">GCM10009675_04300</name>
</gene>
<evidence type="ECO:0000313" key="8">
    <source>
        <dbReference type="Proteomes" id="UP001500467"/>
    </source>
</evidence>
<dbReference type="PANTHER" id="PTHR18895">
    <property type="entry name" value="HEMK METHYLTRANSFERASE"/>
    <property type="match status" value="1"/>
</dbReference>
<accession>A0ABN1V3C2</accession>
<evidence type="ECO:0000256" key="1">
    <source>
        <dbReference type="ARBA" id="ARBA00012771"/>
    </source>
</evidence>
<name>A0ABN1V3C2_9PSEU</name>
<organism evidence="7 8">
    <name type="scientific">Prauserella alba</name>
    <dbReference type="NCBI Taxonomy" id="176898"/>
    <lineage>
        <taxon>Bacteria</taxon>
        <taxon>Bacillati</taxon>
        <taxon>Actinomycetota</taxon>
        <taxon>Actinomycetes</taxon>
        <taxon>Pseudonocardiales</taxon>
        <taxon>Pseudonocardiaceae</taxon>
        <taxon>Prauserella</taxon>
    </lineage>
</organism>
<evidence type="ECO:0000256" key="2">
    <source>
        <dbReference type="ARBA" id="ARBA00022603"/>
    </source>
</evidence>
<dbReference type="SUPFAM" id="SSF53335">
    <property type="entry name" value="S-adenosyl-L-methionine-dependent methyltransferases"/>
    <property type="match status" value="1"/>
</dbReference>
<keyword evidence="2" id="KW-0489">Methyltransferase</keyword>
<dbReference type="RefSeq" id="WP_253854329.1">
    <property type="nucleotide sequence ID" value="NZ_BAAALM010000002.1"/>
</dbReference>
<comment type="caution">
    <text evidence="7">The sequence shown here is derived from an EMBL/GenBank/DDBJ whole genome shotgun (WGS) entry which is preliminary data.</text>
</comment>
<dbReference type="InterPro" id="IPR050320">
    <property type="entry name" value="N5-glutamine_MTase"/>
</dbReference>
<evidence type="ECO:0000313" key="7">
    <source>
        <dbReference type="EMBL" id="GAA1192883.1"/>
    </source>
</evidence>
<dbReference type="InterPro" id="IPR004556">
    <property type="entry name" value="HemK-like"/>
</dbReference>
<dbReference type="InterPro" id="IPR029063">
    <property type="entry name" value="SAM-dependent_MTases_sf"/>
</dbReference>
<keyword evidence="8" id="KW-1185">Reference proteome</keyword>
<evidence type="ECO:0000259" key="6">
    <source>
        <dbReference type="Pfam" id="PF05175"/>
    </source>
</evidence>
<keyword evidence="4" id="KW-0949">S-adenosyl-L-methionine</keyword>
<dbReference type="Gene3D" id="3.40.50.150">
    <property type="entry name" value="Vaccinia Virus protein VP39"/>
    <property type="match status" value="1"/>
</dbReference>
<comment type="catalytic activity">
    <reaction evidence="5">
        <text>L-glutaminyl-[peptide chain release factor] + S-adenosyl-L-methionine = N(5)-methyl-L-glutaminyl-[peptide chain release factor] + S-adenosyl-L-homocysteine + H(+)</text>
        <dbReference type="Rhea" id="RHEA:42896"/>
        <dbReference type="Rhea" id="RHEA-COMP:10271"/>
        <dbReference type="Rhea" id="RHEA-COMP:10272"/>
        <dbReference type="ChEBI" id="CHEBI:15378"/>
        <dbReference type="ChEBI" id="CHEBI:30011"/>
        <dbReference type="ChEBI" id="CHEBI:57856"/>
        <dbReference type="ChEBI" id="CHEBI:59789"/>
        <dbReference type="ChEBI" id="CHEBI:61891"/>
        <dbReference type="EC" id="2.1.1.297"/>
    </reaction>
</comment>
<dbReference type="InterPro" id="IPR022446">
    <property type="entry name" value="MeTrfrase_put"/>
</dbReference>
<dbReference type="EC" id="2.1.1.297" evidence="1"/>
<dbReference type="PANTHER" id="PTHR18895:SF74">
    <property type="entry name" value="MTRF1L RELEASE FACTOR GLUTAMINE METHYLTRANSFERASE"/>
    <property type="match status" value="1"/>
</dbReference>
<protein>
    <recommendedName>
        <fullName evidence="1">peptide chain release factor N(5)-glutamine methyltransferase</fullName>
        <ecNumber evidence="1">2.1.1.297</ecNumber>
    </recommendedName>
</protein>
<dbReference type="InterPro" id="IPR007848">
    <property type="entry name" value="Small_mtfrase_dom"/>
</dbReference>
<keyword evidence="3" id="KW-0808">Transferase</keyword>
<evidence type="ECO:0000256" key="3">
    <source>
        <dbReference type="ARBA" id="ARBA00022679"/>
    </source>
</evidence>
<evidence type="ECO:0000256" key="4">
    <source>
        <dbReference type="ARBA" id="ARBA00022691"/>
    </source>
</evidence>
<reference evidence="7 8" key="1">
    <citation type="journal article" date="2019" name="Int. J. Syst. Evol. Microbiol.">
        <title>The Global Catalogue of Microorganisms (GCM) 10K type strain sequencing project: providing services to taxonomists for standard genome sequencing and annotation.</title>
        <authorList>
            <consortium name="The Broad Institute Genomics Platform"/>
            <consortium name="The Broad Institute Genome Sequencing Center for Infectious Disease"/>
            <person name="Wu L."/>
            <person name="Ma J."/>
        </authorList>
    </citation>
    <scope>NUCLEOTIDE SEQUENCE [LARGE SCALE GENOMIC DNA]</scope>
    <source>
        <strain evidence="7 8">JCM 13022</strain>
    </source>
</reference>
<proteinExistence type="predicted"/>
<dbReference type="Pfam" id="PF05175">
    <property type="entry name" value="MTS"/>
    <property type="match status" value="1"/>
</dbReference>
<evidence type="ECO:0000256" key="5">
    <source>
        <dbReference type="ARBA" id="ARBA00048391"/>
    </source>
</evidence>
<dbReference type="Proteomes" id="UP001500467">
    <property type="component" value="Unassembled WGS sequence"/>
</dbReference>
<dbReference type="EMBL" id="BAAALM010000002">
    <property type="protein sequence ID" value="GAA1192883.1"/>
    <property type="molecule type" value="Genomic_DNA"/>
</dbReference>
<dbReference type="NCBIfam" id="TIGR00536">
    <property type="entry name" value="hemK_fam"/>
    <property type="match status" value="1"/>
</dbReference>
<feature type="domain" description="Methyltransferase small" evidence="6">
    <location>
        <begin position="62"/>
        <end position="163"/>
    </location>
</feature>
<dbReference type="Gene3D" id="1.10.8.10">
    <property type="entry name" value="DNA helicase RuvA subunit, C-terminal domain"/>
    <property type="match status" value="1"/>
</dbReference>
<dbReference type="NCBIfam" id="TIGR03704">
    <property type="entry name" value="PrmC_rel_meth"/>
    <property type="match status" value="1"/>
</dbReference>
<sequence length="272" mass="27785">MPQSSIVSSLRGAGCVFAEDEAALLSDAATGPAHLEALVARRVGGEPLEYVLGWAEFRGLRVVVEPGVFVPRQRTGFLVEQALGVLPAGGVVVDLCCGSGAIGAAIAAERADATVYAADLDPAAVRCARRNLPRRVYEGDLFGALPVELRGGVDVVVANVPYVPSEAIASMPPEARDHEPAIALDGGADGLDTFRTVAREAPSWLVAGGHVLSETSEEQADRAAAVLADAGLAPHVARCDELGATVVVGRAAHDGREAFAGTSSRSSGSSAG</sequence>